<dbReference type="Proteomes" id="UP000324222">
    <property type="component" value="Unassembled WGS sequence"/>
</dbReference>
<organism evidence="1 2">
    <name type="scientific">Portunus trituberculatus</name>
    <name type="common">Swimming crab</name>
    <name type="synonym">Neptunus trituberculatus</name>
    <dbReference type="NCBI Taxonomy" id="210409"/>
    <lineage>
        <taxon>Eukaryota</taxon>
        <taxon>Metazoa</taxon>
        <taxon>Ecdysozoa</taxon>
        <taxon>Arthropoda</taxon>
        <taxon>Crustacea</taxon>
        <taxon>Multicrustacea</taxon>
        <taxon>Malacostraca</taxon>
        <taxon>Eumalacostraca</taxon>
        <taxon>Eucarida</taxon>
        <taxon>Decapoda</taxon>
        <taxon>Pleocyemata</taxon>
        <taxon>Brachyura</taxon>
        <taxon>Eubrachyura</taxon>
        <taxon>Portunoidea</taxon>
        <taxon>Portunidae</taxon>
        <taxon>Portuninae</taxon>
        <taxon>Portunus</taxon>
    </lineage>
</organism>
<dbReference type="EMBL" id="VSRR010013631">
    <property type="protein sequence ID" value="MPC56020.1"/>
    <property type="molecule type" value="Genomic_DNA"/>
</dbReference>
<accession>A0A5B7G708</accession>
<keyword evidence="2" id="KW-1185">Reference proteome</keyword>
<evidence type="ECO:0000313" key="1">
    <source>
        <dbReference type="EMBL" id="MPC56020.1"/>
    </source>
</evidence>
<sequence length="228" mass="25215">MYHHSAKREHSPTYSSVYTLRGLVGNGGDEAEGITINTTTTTITTATKIRPLLMVQSGRWRRTILPLRSLAPTHCSPKPCLRHHVTLTSSHKERVEAVDDECKKRSTPLHIVREEGESSTEVRWNSVSQARVKVRSLTLVHRHQGSPKFSHLMLSLDTHLSAPGQCPPQTSREDIGTLSATLSSLLTLAALCKPLEDYIPAATSHNTRSLLYDSTARLESARKTDCAC</sequence>
<dbReference type="AlphaFoldDB" id="A0A5B7G708"/>
<reference evidence="1 2" key="1">
    <citation type="submission" date="2019-05" db="EMBL/GenBank/DDBJ databases">
        <title>Another draft genome of Portunus trituberculatus and its Hox gene families provides insights of decapod evolution.</title>
        <authorList>
            <person name="Jeong J.-H."/>
            <person name="Song I."/>
            <person name="Kim S."/>
            <person name="Choi T."/>
            <person name="Kim D."/>
            <person name="Ryu S."/>
            <person name="Kim W."/>
        </authorList>
    </citation>
    <scope>NUCLEOTIDE SEQUENCE [LARGE SCALE GENOMIC DNA]</scope>
    <source>
        <tissue evidence="1">Muscle</tissue>
    </source>
</reference>
<evidence type="ECO:0000313" key="2">
    <source>
        <dbReference type="Proteomes" id="UP000324222"/>
    </source>
</evidence>
<protein>
    <submittedName>
        <fullName evidence="1">Uncharacterized protein</fullName>
    </submittedName>
</protein>
<proteinExistence type="predicted"/>
<name>A0A5B7G708_PORTR</name>
<comment type="caution">
    <text evidence="1">The sequence shown here is derived from an EMBL/GenBank/DDBJ whole genome shotgun (WGS) entry which is preliminary data.</text>
</comment>
<gene>
    <name evidence="1" type="ORF">E2C01_049970</name>
</gene>